<keyword evidence="5" id="KW-1185">Reference proteome</keyword>
<accession>A0ABX1GAQ2</accession>
<dbReference type="InterPro" id="IPR014748">
    <property type="entry name" value="Enoyl-CoA_hydra_C"/>
</dbReference>
<reference evidence="4 5" key="1">
    <citation type="submission" date="2020-04" db="EMBL/GenBank/DDBJ databases">
        <authorList>
            <person name="Yoon J."/>
        </authorList>
    </citation>
    <scope>NUCLEOTIDE SEQUENCE [LARGE SCALE GENOMIC DNA]</scope>
    <source>
        <strain evidence="4 5">KMU-166</strain>
    </source>
</reference>
<dbReference type="InterPro" id="IPR001753">
    <property type="entry name" value="Enoyl-CoA_hydra/iso"/>
</dbReference>
<dbReference type="Gene3D" id="1.10.12.10">
    <property type="entry name" value="Lyase 2-enoyl-coa Hydratase, Chain A, domain 2"/>
    <property type="match status" value="1"/>
</dbReference>
<organism evidence="4 5">
    <name type="scientific">Spongiibacter thalassae</name>
    <dbReference type="NCBI Taxonomy" id="2721624"/>
    <lineage>
        <taxon>Bacteria</taxon>
        <taxon>Pseudomonadati</taxon>
        <taxon>Pseudomonadota</taxon>
        <taxon>Gammaproteobacteria</taxon>
        <taxon>Cellvibrionales</taxon>
        <taxon>Spongiibacteraceae</taxon>
        <taxon>Spongiibacter</taxon>
    </lineage>
</organism>
<dbReference type="Pfam" id="PF00378">
    <property type="entry name" value="ECH_1"/>
    <property type="match status" value="1"/>
</dbReference>
<dbReference type="SUPFAM" id="SSF52096">
    <property type="entry name" value="ClpP/crotonase"/>
    <property type="match status" value="1"/>
</dbReference>
<evidence type="ECO:0000313" key="5">
    <source>
        <dbReference type="Proteomes" id="UP000765845"/>
    </source>
</evidence>
<dbReference type="RefSeq" id="WP_168448776.1">
    <property type="nucleotide sequence ID" value="NZ_JAAWWK010000001.1"/>
</dbReference>
<dbReference type="EMBL" id="JAAWWK010000001">
    <property type="protein sequence ID" value="NKI16247.1"/>
    <property type="molecule type" value="Genomic_DNA"/>
</dbReference>
<dbReference type="PANTHER" id="PTHR11941:SF169">
    <property type="entry name" value="(7AS)-7A-METHYL-1,5-DIOXO-2,3,5,6,7,7A-HEXAHYDRO-1H-INDENE-CARBOXYL-COA HYDROLASE"/>
    <property type="match status" value="1"/>
</dbReference>
<evidence type="ECO:0000256" key="3">
    <source>
        <dbReference type="ARBA" id="ARBA00023239"/>
    </source>
</evidence>
<keyword evidence="2" id="KW-0443">Lipid metabolism</keyword>
<name>A0ABX1GAQ2_9GAMM</name>
<dbReference type="Proteomes" id="UP000765845">
    <property type="component" value="Unassembled WGS sequence"/>
</dbReference>
<dbReference type="GO" id="GO:0004300">
    <property type="term" value="F:enoyl-CoA hydratase activity"/>
    <property type="evidence" value="ECO:0007669"/>
    <property type="project" value="UniProtKB-EC"/>
</dbReference>
<dbReference type="Gene3D" id="3.90.226.10">
    <property type="entry name" value="2-enoyl-CoA Hydratase, Chain A, domain 1"/>
    <property type="match status" value="1"/>
</dbReference>
<evidence type="ECO:0000313" key="4">
    <source>
        <dbReference type="EMBL" id="NKI16247.1"/>
    </source>
</evidence>
<proteinExistence type="inferred from homology"/>
<gene>
    <name evidence="4" type="ORF">HCU74_02325</name>
</gene>
<evidence type="ECO:0000256" key="1">
    <source>
        <dbReference type="ARBA" id="ARBA00005254"/>
    </source>
</evidence>
<dbReference type="EC" id="4.2.1.17" evidence="4"/>
<protein>
    <submittedName>
        <fullName evidence="4">Enoyl-CoA hydratase</fullName>
        <ecNumber evidence="4">4.2.1.17</ecNumber>
    </submittedName>
</protein>
<dbReference type="PANTHER" id="PTHR11941">
    <property type="entry name" value="ENOYL-COA HYDRATASE-RELATED"/>
    <property type="match status" value="1"/>
</dbReference>
<sequence>MSYIKTDIDEHVLLITLDRPQARNAFNQAMADEMEAIIDQYEANPNLRCAILSANGPTFSAGQDLIETAKTGRVSSTPRRGGFGIMAQPPTKPLIAAVENQALAGGMELTLCCDIVVASEKAIFGLAEAKRSLVAIGGGCFRLPHRIPHNIAMEMIITAEPRSAAAMHQLGYVNSMVPVGQTLIEARRYAALVVRNGPMAVKASKAIASRSATEQWSDAEGWRLQEELVAPVMQSYDLQEGLRAFSEKRAPIWKGE</sequence>
<dbReference type="CDD" id="cd06558">
    <property type="entry name" value="crotonase-like"/>
    <property type="match status" value="1"/>
</dbReference>
<comment type="similarity">
    <text evidence="1">Belongs to the enoyl-CoA hydratase/isomerase family.</text>
</comment>
<comment type="caution">
    <text evidence="4">The sequence shown here is derived from an EMBL/GenBank/DDBJ whole genome shotgun (WGS) entry which is preliminary data.</text>
</comment>
<dbReference type="InterPro" id="IPR029045">
    <property type="entry name" value="ClpP/crotonase-like_dom_sf"/>
</dbReference>
<keyword evidence="3 4" id="KW-0456">Lyase</keyword>
<evidence type="ECO:0000256" key="2">
    <source>
        <dbReference type="ARBA" id="ARBA00023098"/>
    </source>
</evidence>